<feature type="region of interest" description="Disordered" evidence="2">
    <location>
        <begin position="205"/>
        <end position="224"/>
    </location>
</feature>
<evidence type="ECO:0000256" key="1">
    <source>
        <dbReference type="SAM" id="Coils"/>
    </source>
</evidence>
<reference evidence="3" key="1">
    <citation type="submission" date="2022-03" db="EMBL/GenBank/DDBJ databases">
        <authorList>
            <person name="Martin C."/>
        </authorList>
    </citation>
    <scope>NUCLEOTIDE SEQUENCE</scope>
</reference>
<organism evidence="3 4">
    <name type="scientific">Owenia fusiformis</name>
    <name type="common">Polychaete worm</name>
    <dbReference type="NCBI Taxonomy" id="6347"/>
    <lineage>
        <taxon>Eukaryota</taxon>
        <taxon>Metazoa</taxon>
        <taxon>Spiralia</taxon>
        <taxon>Lophotrochozoa</taxon>
        <taxon>Annelida</taxon>
        <taxon>Polychaeta</taxon>
        <taxon>Sedentaria</taxon>
        <taxon>Canalipalpata</taxon>
        <taxon>Sabellida</taxon>
        <taxon>Oweniida</taxon>
        <taxon>Oweniidae</taxon>
        <taxon>Owenia</taxon>
    </lineage>
</organism>
<protein>
    <submittedName>
        <fullName evidence="3">Uncharacterized protein</fullName>
    </submittedName>
</protein>
<dbReference type="AlphaFoldDB" id="A0A8S4PFW9"/>
<keyword evidence="4" id="KW-1185">Reference proteome</keyword>
<gene>
    <name evidence="3" type="ORF">OFUS_LOCUS18082</name>
</gene>
<keyword evidence="1" id="KW-0175">Coiled coil</keyword>
<feature type="compositionally biased region" description="Polar residues" evidence="2">
    <location>
        <begin position="212"/>
        <end position="224"/>
    </location>
</feature>
<comment type="caution">
    <text evidence="3">The sequence shown here is derived from an EMBL/GenBank/DDBJ whole genome shotgun (WGS) entry which is preliminary data.</text>
</comment>
<accession>A0A8S4PFW9</accession>
<evidence type="ECO:0000313" key="3">
    <source>
        <dbReference type="EMBL" id="CAH1793202.1"/>
    </source>
</evidence>
<evidence type="ECO:0000256" key="2">
    <source>
        <dbReference type="SAM" id="MobiDB-lite"/>
    </source>
</evidence>
<dbReference type="EMBL" id="CAIIXF020000008">
    <property type="protein sequence ID" value="CAH1793202.1"/>
    <property type="molecule type" value="Genomic_DNA"/>
</dbReference>
<proteinExistence type="predicted"/>
<feature type="non-terminal residue" evidence="3">
    <location>
        <position position="224"/>
    </location>
</feature>
<feature type="coiled-coil region" evidence="1">
    <location>
        <begin position="150"/>
        <end position="188"/>
    </location>
</feature>
<name>A0A8S4PFW9_OWEFU</name>
<sequence>MATFDGSTPQTMVCDLDICVHRILTSIDCMPRHEITEQLIIDIDESLLSESRQTIFDLAKSKLGNQCSREYGPVSARGCEQIEDIKLKKRTGDKKGKSLANDIYELYTYQMDLIKTFPRSVLTSVSHIPELRGKGAQPPSAPQMDTELKVMGLTEEVNALKREVSQLKKDHIREIDRLEKIVSRLKMDLGDHTCNSIAPSIGQIGPIASPKKSISSQVKSTVEP</sequence>
<dbReference type="Proteomes" id="UP000749559">
    <property type="component" value="Unassembled WGS sequence"/>
</dbReference>
<evidence type="ECO:0000313" key="4">
    <source>
        <dbReference type="Proteomes" id="UP000749559"/>
    </source>
</evidence>